<comment type="caution">
    <text evidence="3">The sequence shown here is derived from an EMBL/GenBank/DDBJ whole genome shotgun (WGS) entry which is preliminary data.</text>
</comment>
<dbReference type="STRING" id="1445607.JCM10512_3927"/>
<dbReference type="GO" id="GO:0080120">
    <property type="term" value="P:CAAX-box protein maturation"/>
    <property type="evidence" value="ECO:0007669"/>
    <property type="project" value="UniProtKB-ARBA"/>
</dbReference>
<dbReference type="EMBL" id="BAIV01000027">
    <property type="protein sequence ID" value="GAE85489.1"/>
    <property type="molecule type" value="Genomic_DNA"/>
</dbReference>
<evidence type="ECO:0000259" key="2">
    <source>
        <dbReference type="Pfam" id="PF02517"/>
    </source>
</evidence>
<dbReference type="AlphaFoldDB" id="W4UYD4"/>
<evidence type="ECO:0000313" key="3">
    <source>
        <dbReference type="EMBL" id="GAE85489.1"/>
    </source>
</evidence>
<feature type="transmembrane region" description="Helical" evidence="1">
    <location>
        <begin position="59"/>
        <end position="78"/>
    </location>
</feature>
<dbReference type="InterPro" id="IPR052710">
    <property type="entry name" value="CAAX_protease"/>
</dbReference>
<dbReference type="Pfam" id="PF02517">
    <property type="entry name" value="Rce1-like"/>
    <property type="match status" value="1"/>
</dbReference>
<keyword evidence="1" id="KW-0472">Membrane</keyword>
<name>W4UYD4_9BACE</name>
<evidence type="ECO:0000256" key="1">
    <source>
        <dbReference type="SAM" id="Phobius"/>
    </source>
</evidence>
<dbReference type="GO" id="GO:0016740">
    <property type="term" value="F:transferase activity"/>
    <property type="evidence" value="ECO:0007669"/>
    <property type="project" value="UniProtKB-KW"/>
</dbReference>
<keyword evidence="1" id="KW-1133">Transmembrane helix</keyword>
<reference evidence="3 4" key="1">
    <citation type="journal article" date="2014" name="Genome Announc.">
        <title>Draft Genome Sequence of Bacteroides reticulotermitis Strain JCM 10512T, Isolated from the Gut of a Termite.</title>
        <authorList>
            <person name="Yuki M."/>
            <person name="Oshima K."/>
            <person name="Suda W."/>
            <person name="Sakamoto M."/>
            <person name="Iida T."/>
            <person name="Hattori M."/>
            <person name="Ohkuma M."/>
        </authorList>
    </citation>
    <scope>NUCLEOTIDE SEQUENCE [LARGE SCALE GENOMIC DNA]</scope>
    <source>
        <strain evidence="3 4">JCM 10512</strain>
    </source>
</reference>
<dbReference type="GO" id="GO:0004175">
    <property type="term" value="F:endopeptidase activity"/>
    <property type="evidence" value="ECO:0007669"/>
    <property type="project" value="UniProtKB-ARBA"/>
</dbReference>
<keyword evidence="1" id="KW-0812">Transmembrane</keyword>
<accession>W4UYD4</accession>
<evidence type="ECO:0000313" key="4">
    <source>
        <dbReference type="Proteomes" id="UP000019131"/>
    </source>
</evidence>
<dbReference type="Proteomes" id="UP000019131">
    <property type="component" value="Unassembled WGS sequence"/>
</dbReference>
<keyword evidence="3" id="KW-0449">Lipoprotein</keyword>
<sequence>MGIYLWKAGYIGKQKATWSPVSVAHLFYSILAILSSGFLVTVLLSYLKWIPDLLEQTFDFLQSGWVGIVTIALVGPVFEEILFRGAITKVLLERYSPGKAILFSALVFGIFHLNPAQIIPAFLIGLLFAWTYYKTRSLIPCIVMHVVNNSFSVYTNIQYPEFKYIDDLFAQISNNSFLFYLGSIVVASLILLSSILHMRRTAKTYQEEQEA</sequence>
<dbReference type="PANTHER" id="PTHR36435">
    <property type="entry name" value="SLR1288 PROTEIN"/>
    <property type="match status" value="1"/>
</dbReference>
<feature type="domain" description="CAAX prenyl protease 2/Lysostaphin resistance protein A-like" evidence="2">
    <location>
        <begin position="64"/>
        <end position="150"/>
    </location>
</feature>
<feature type="transmembrane region" description="Helical" evidence="1">
    <location>
        <begin position="177"/>
        <end position="196"/>
    </location>
</feature>
<dbReference type="PANTHER" id="PTHR36435:SF1">
    <property type="entry name" value="CAAX AMINO TERMINAL PROTEASE FAMILY PROTEIN"/>
    <property type="match status" value="1"/>
</dbReference>
<feature type="transmembrane region" description="Helical" evidence="1">
    <location>
        <begin position="26"/>
        <end position="47"/>
    </location>
</feature>
<keyword evidence="4" id="KW-1185">Reference proteome</keyword>
<organism evidence="3 4">
    <name type="scientific">Bacteroides reticulotermitis JCM 10512</name>
    <dbReference type="NCBI Taxonomy" id="1445607"/>
    <lineage>
        <taxon>Bacteria</taxon>
        <taxon>Pseudomonadati</taxon>
        <taxon>Bacteroidota</taxon>
        <taxon>Bacteroidia</taxon>
        <taxon>Bacteroidales</taxon>
        <taxon>Bacteroidaceae</taxon>
        <taxon>Bacteroides</taxon>
    </lineage>
</organism>
<gene>
    <name evidence="3" type="ORF">JCM10512_3927</name>
</gene>
<dbReference type="InterPro" id="IPR003675">
    <property type="entry name" value="Rce1/LyrA-like_dom"/>
</dbReference>
<keyword evidence="3" id="KW-0808">Transferase</keyword>
<protein>
    <submittedName>
        <fullName evidence="3">Prolipoprotein diacylglyceryl transferase</fullName>
    </submittedName>
</protein>
<proteinExistence type="predicted"/>
<feature type="transmembrane region" description="Helical" evidence="1">
    <location>
        <begin position="101"/>
        <end position="130"/>
    </location>
</feature>